<name>A0A090ZNC0_PAEMA</name>
<feature type="domain" description="HTH cro/C1-type" evidence="1">
    <location>
        <begin position="42"/>
        <end position="98"/>
    </location>
</feature>
<accession>A0A090ZNC0</accession>
<reference evidence="2 3" key="1">
    <citation type="submission" date="2014-04" db="EMBL/GenBank/DDBJ databases">
        <authorList>
            <person name="Bishop-Lilly K.A."/>
            <person name="Broomall S.M."/>
            <person name="Chain P.S."/>
            <person name="Chertkov O."/>
            <person name="Coyne S.R."/>
            <person name="Daligault H.E."/>
            <person name="Davenport K.W."/>
            <person name="Erkkila T."/>
            <person name="Frey K.G."/>
            <person name="Gibbons H.S."/>
            <person name="Gu W."/>
            <person name="Jaissle J."/>
            <person name="Johnson S.L."/>
            <person name="Koroleva G.I."/>
            <person name="Ladner J.T."/>
            <person name="Lo C.-C."/>
            <person name="Minogue T.D."/>
            <person name="Munk C."/>
            <person name="Palacios G.F."/>
            <person name="Redden C.L."/>
            <person name="Rosenzweig C.N."/>
            <person name="Scholz M.B."/>
            <person name="Teshima H."/>
            <person name="Xu Y."/>
        </authorList>
    </citation>
    <scope>NUCLEOTIDE SEQUENCE [LARGE SCALE GENOMIC DNA]</scope>
    <source>
        <strain evidence="2 3">8244</strain>
    </source>
</reference>
<dbReference type="HOGENOM" id="CLU_2168452_0_0_9"/>
<comment type="caution">
    <text evidence="2">The sequence shown here is derived from an EMBL/GenBank/DDBJ whole genome shotgun (WGS) entry which is preliminary data.</text>
</comment>
<protein>
    <submittedName>
        <fullName evidence="2">Helix-turn-helix family protein</fullName>
    </submittedName>
</protein>
<dbReference type="PROSITE" id="PS50943">
    <property type="entry name" value="HTH_CROC1"/>
    <property type="match status" value="1"/>
</dbReference>
<dbReference type="InterPro" id="IPR010982">
    <property type="entry name" value="Lambda_DNA-bd_dom_sf"/>
</dbReference>
<evidence type="ECO:0000313" key="3">
    <source>
        <dbReference type="Proteomes" id="UP000029278"/>
    </source>
</evidence>
<dbReference type="STRING" id="44252.DJ90_6567"/>
<dbReference type="SUPFAM" id="SSF47413">
    <property type="entry name" value="lambda repressor-like DNA-binding domains"/>
    <property type="match status" value="1"/>
</dbReference>
<dbReference type="InterPro" id="IPR001387">
    <property type="entry name" value="Cro/C1-type_HTH"/>
</dbReference>
<dbReference type="GO" id="GO:0003677">
    <property type="term" value="F:DNA binding"/>
    <property type="evidence" value="ECO:0007669"/>
    <property type="project" value="InterPro"/>
</dbReference>
<organism evidence="2 3">
    <name type="scientific">Paenibacillus macerans</name>
    <name type="common">Bacillus macerans</name>
    <dbReference type="NCBI Taxonomy" id="44252"/>
    <lineage>
        <taxon>Bacteria</taxon>
        <taxon>Bacillati</taxon>
        <taxon>Bacillota</taxon>
        <taxon>Bacilli</taxon>
        <taxon>Bacillales</taxon>
        <taxon>Paenibacillaceae</taxon>
        <taxon>Paenibacillus</taxon>
    </lineage>
</organism>
<dbReference type="Proteomes" id="UP000029278">
    <property type="component" value="Unassembled WGS sequence"/>
</dbReference>
<dbReference type="Gene3D" id="1.10.260.40">
    <property type="entry name" value="lambda repressor-like DNA-binding domains"/>
    <property type="match status" value="1"/>
</dbReference>
<sequence length="110" mass="12613">MPVLRICVPLIKLLYGTLLRIVKRNMIRIEVSELAKKVVVKIKELTKKRNISLRELSRLSDVRHAALSELANGKRDSISFGHIERIAEALDISDIREIVDLVEENKEITQ</sequence>
<gene>
    <name evidence="2" type="ORF">DJ90_6567</name>
</gene>
<proteinExistence type="predicted"/>
<dbReference type="PATRIC" id="fig|44252.3.peg.394"/>
<evidence type="ECO:0000313" key="2">
    <source>
        <dbReference type="EMBL" id="KFN11928.1"/>
    </source>
</evidence>
<dbReference type="CDD" id="cd00093">
    <property type="entry name" value="HTH_XRE"/>
    <property type="match status" value="1"/>
</dbReference>
<dbReference type="EMBL" id="JMQA01000004">
    <property type="protein sequence ID" value="KFN11928.1"/>
    <property type="molecule type" value="Genomic_DNA"/>
</dbReference>
<dbReference type="Pfam" id="PF13443">
    <property type="entry name" value="HTH_26"/>
    <property type="match status" value="1"/>
</dbReference>
<keyword evidence="3" id="KW-1185">Reference proteome</keyword>
<evidence type="ECO:0000259" key="1">
    <source>
        <dbReference type="PROSITE" id="PS50943"/>
    </source>
</evidence>
<dbReference type="AlphaFoldDB" id="A0A090ZNC0"/>
<dbReference type="SMART" id="SM00530">
    <property type="entry name" value="HTH_XRE"/>
    <property type="match status" value="1"/>
</dbReference>